<dbReference type="AlphaFoldDB" id="A0A1I2IBY5"/>
<sequence>MSNSKISPVTGHYVTVDVDGLQYKVFYLENGTGQPILCQHTAGCHNHQWRGLLEDEEITANYRVIAYDLPRHGKSDPPENTEWWKEEYQLSAEHYSNFIIALADALELEDPIFMGSSFGGNVALQLALRRPDRFAGVLSVEGADYSPGFYLDWWQHPHANAAQVCASGTWDLMAPQSPEADRWKTWFYYTQGSEAFKGDLHFYSVDHDLRGKLGDIDGEKCPVVMMTGEYDYLTTPEDSERTANAITNGSFIYMPAIGHFPMSENHPVFRTYLIQALELLQEKREKKAANA</sequence>
<dbReference type="PRINTS" id="PR00111">
    <property type="entry name" value="ABHYDROLASE"/>
</dbReference>
<reference evidence="3" key="1">
    <citation type="submission" date="2016-10" db="EMBL/GenBank/DDBJ databases">
        <authorList>
            <person name="Varghese N."/>
            <person name="Submissions S."/>
        </authorList>
    </citation>
    <scope>NUCLEOTIDE SEQUENCE [LARGE SCALE GENOMIC DNA]</scope>
    <source>
        <strain evidence="3">DSM 46838</strain>
    </source>
</reference>
<protein>
    <submittedName>
        <fullName evidence="2">Pimeloyl-ACP methyl ester carboxylesterase</fullName>
    </submittedName>
</protein>
<accession>A0A1I2IBY5</accession>
<dbReference type="Proteomes" id="UP000198589">
    <property type="component" value="Unassembled WGS sequence"/>
</dbReference>
<dbReference type="InterPro" id="IPR029058">
    <property type="entry name" value="AB_hydrolase_fold"/>
</dbReference>
<organism evidence="2 3">
    <name type="scientific">Blastococcus tunisiensis</name>
    <dbReference type="NCBI Taxonomy" id="1798228"/>
    <lineage>
        <taxon>Bacteria</taxon>
        <taxon>Bacillati</taxon>
        <taxon>Actinomycetota</taxon>
        <taxon>Actinomycetes</taxon>
        <taxon>Geodermatophilales</taxon>
        <taxon>Geodermatophilaceae</taxon>
        <taxon>Blastococcus</taxon>
    </lineage>
</organism>
<dbReference type="PANTHER" id="PTHR43798">
    <property type="entry name" value="MONOACYLGLYCEROL LIPASE"/>
    <property type="match status" value="1"/>
</dbReference>
<dbReference type="InterPro" id="IPR050266">
    <property type="entry name" value="AB_hydrolase_sf"/>
</dbReference>
<dbReference type="RefSeq" id="WP_092200908.1">
    <property type="nucleotide sequence ID" value="NZ_FOND01000012.1"/>
</dbReference>
<dbReference type="EMBL" id="FOND01000012">
    <property type="protein sequence ID" value="SFF38627.1"/>
    <property type="molecule type" value="Genomic_DNA"/>
</dbReference>
<evidence type="ECO:0000313" key="3">
    <source>
        <dbReference type="Proteomes" id="UP000198589"/>
    </source>
</evidence>
<evidence type="ECO:0000313" key="2">
    <source>
        <dbReference type="EMBL" id="SFF38627.1"/>
    </source>
</evidence>
<gene>
    <name evidence="2" type="ORF">SAMN05216574_112156</name>
</gene>
<dbReference type="SUPFAM" id="SSF53474">
    <property type="entry name" value="alpha/beta-Hydrolases"/>
    <property type="match status" value="1"/>
</dbReference>
<feature type="domain" description="AB hydrolase-1" evidence="1">
    <location>
        <begin position="35"/>
        <end position="264"/>
    </location>
</feature>
<dbReference type="STRING" id="1798228.SAMN05216574_112156"/>
<dbReference type="Gene3D" id="3.40.50.1820">
    <property type="entry name" value="alpha/beta hydrolase"/>
    <property type="match status" value="1"/>
</dbReference>
<evidence type="ECO:0000259" key="1">
    <source>
        <dbReference type="Pfam" id="PF00561"/>
    </source>
</evidence>
<dbReference type="Pfam" id="PF00561">
    <property type="entry name" value="Abhydrolase_1"/>
    <property type="match status" value="1"/>
</dbReference>
<keyword evidence="3" id="KW-1185">Reference proteome</keyword>
<proteinExistence type="predicted"/>
<dbReference type="InterPro" id="IPR000073">
    <property type="entry name" value="AB_hydrolase_1"/>
</dbReference>
<name>A0A1I2IBY5_9ACTN</name>
<dbReference type="OrthoDB" id="9804723at2"/>
<dbReference type="GO" id="GO:0003824">
    <property type="term" value="F:catalytic activity"/>
    <property type="evidence" value="ECO:0007669"/>
    <property type="project" value="UniProtKB-ARBA"/>
</dbReference>